<dbReference type="NCBIfam" id="TIGR00636">
    <property type="entry name" value="PduO_Nterm"/>
    <property type="match status" value="1"/>
</dbReference>
<gene>
    <name evidence="5" type="ORF">UFOPK3547_01594</name>
</gene>
<organism evidence="5">
    <name type="scientific">freshwater metagenome</name>
    <dbReference type="NCBI Taxonomy" id="449393"/>
    <lineage>
        <taxon>unclassified sequences</taxon>
        <taxon>metagenomes</taxon>
        <taxon>ecological metagenomes</taxon>
    </lineage>
</organism>
<evidence type="ECO:0000313" key="5">
    <source>
        <dbReference type="EMBL" id="CAB4347139.1"/>
    </source>
</evidence>
<dbReference type="SUPFAM" id="SSF89028">
    <property type="entry name" value="Cobalamin adenosyltransferase-like"/>
    <property type="match status" value="1"/>
</dbReference>
<dbReference type="AlphaFoldDB" id="A0A6J6A0W5"/>
<dbReference type="PANTHER" id="PTHR12213">
    <property type="entry name" value="CORRINOID ADENOSYLTRANSFERASE"/>
    <property type="match status" value="1"/>
</dbReference>
<keyword evidence="3" id="KW-0067">ATP-binding</keyword>
<accession>A0A6J6A0W5</accession>
<dbReference type="InterPro" id="IPR029499">
    <property type="entry name" value="PduO-typ"/>
</dbReference>
<keyword evidence="1" id="KW-0808">Transferase</keyword>
<keyword evidence="2" id="KW-0547">Nucleotide-binding</keyword>
<protein>
    <submittedName>
        <fullName evidence="5">Unannotated protein</fullName>
    </submittedName>
</protein>
<dbReference type="GO" id="GO:0008817">
    <property type="term" value="F:corrinoid adenosyltransferase activity"/>
    <property type="evidence" value="ECO:0007669"/>
    <property type="project" value="TreeGrafter"/>
</dbReference>
<sequence length="234" mass="25685">MAAPERVWAVVARSQWRVRAGFSPDFPFTTDPCGGDLTRSLGSTLVTVNLTKIYTRLGDDGETHLGDMSRVSKVDVRIEAYGTVDELNAQIGVAVTVAGMPEAYVGWLRHIQNDLFDVGADLSVPEPAGKADDEAKARLRVLPEQVTWLEARCDEVNATLEPLKSFVLPGGTAAAAQLHVCRTVCRRAERRTLLVEDANPQVVHYLNRCSDLLFILSRGANAGDEPLWEPGRFR</sequence>
<dbReference type="InterPro" id="IPR016030">
    <property type="entry name" value="CblAdoTrfase-like"/>
</dbReference>
<proteinExistence type="predicted"/>
<evidence type="ECO:0000256" key="1">
    <source>
        <dbReference type="ARBA" id="ARBA00022679"/>
    </source>
</evidence>
<evidence type="ECO:0000256" key="3">
    <source>
        <dbReference type="ARBA" id="ARBA00022840"/>
    </source>
</evidence>
<name>A0A6J6A0W5_9ZZZZ</name>
<evidence type="ECO:0000256" key="2">
    <source>
        <dbReference type="ARBA" id="ARBA00022741"/>
    </source>
</evidence>
<evidence type="ECO:0000259" key="4">
    <source>
        <dbReference type="Pfam" id="PF01923"/>
    </source>
</evidence>
<dbReference type="EMBL" id="CAESAN010000178">
    <property type="protein sequence ID" value="CAB4347139.1"/>
    <property type="molecule type" value="Genomic_DNA"/>
</dbReference>
<dbReference type="Pfam" id="PF01923">
    <property type="entry name" value="Cob_adeno_trans"/>
    <property type="match status" value="1"/>
</dbReference>
<dbReference type="PANTHER" id="PTHR12213:SF0">
    <property type="entry name" value="CORRINOID ADENOSYLTRANSFERASE MMAB"/>
    <property type="match status" value="1"/>
</dbReference>
<dbReference type="GO" id="GO:0005524">
    <property type="term" value="F:ATP binding"/>
    <property type="evidence" value="ECO:0007669"/>
    <property type="project" value="UniProtKB-KW"/>
</dbReference>
<dbReference type="Gene3D" id="1.20.1200.10">
    <property type="entry name" value="Cobalamin adenosyltransferase-like"/>
    <property type="match status" value="1"/>
</dbReference>
<feature type="domain" description="Cobalamin adenosyltransferase-like" evidence="4">
    <location>
        <begin position="53"/>
        <end position="218"/>
    </location>
</feature>
<dbReference type="InterPro" id="IPR036451">
    <property type="entry name" value="CblAdoTrfase-like_sf"/>
</dbReference>
<reference evidence="5" key="1">
    <citation type="submission" date="2020-05" db="EMBL/GenBank/DDBJ databases">
        <authorList>
            <person name="Chiriac C."/>
            <person name="Salcher M."/>
            <person name="Ghai R."/>
            <person name="Kavagutti S V."/>
        </authorList>
    </citation>
    <scope>NUCLEOTIDE SEQUENCE</scope>
</reference>